<protein>
    <submittedName>
        <fullName evidence="7">MBL fold hydrolase</fullName>
    </submittedName>
</protein>
<evidence type="ECO:0000313" key="8">
    <source>
        <dbReference type="Proteomes" id="UP000234341"/>
    </source>
</evidence>
<comment type="caution">
    <text evidence="7">The sequence shown here is derived from an EMBL/GenBank/DDBJ whole genome shotgun (WGS) entry which is preliminary data.</text>
</comment>
<dbReference type="PANTHER" id="PTHR42978">
    <property type="entry name" value="QUORUM-QUENCHING LACTONASE YTNP-RELATED-RELATED"/>
    <property type="match status" value="1"/>
</dbReference>
<evidence type="ECO:0000256" key="1">
    <source>
        <dbReference type="ARBA" id="ARBA00001947"/>
    </source>
</evidence>
<reference evidence="7 8" key="1">
    <citation type="submission" date="2017-12" db="EMBL/GenBank/DDBJ databases">
        <title>Genome sequence of the active heterotrophic nitrifier-denitrifier, Cupriavidus pauculus UM1.</title>
        <authorList>
            <person name="Putonti C."/>
            <person name="Castignetti D."/>
        </authorList>
    </citation>
    <scope>NUCLEOTIDE SEQUENCE [LARGE SCALE GENOMIC DNA]</scope>
    <source>
        <strain evidence="7 8">UM1</strain>
    </source>
</reference>
<dbReference type="OrthoDB" id="5443440at2"/>
<comment type="similarity">
    <text evidence="2">Belongs to the metallo-beta-lactamase superfamily.</text>
</comment>
<dbReference type="InterPro" id="IPR051013">
    <property type="entry name" value="MBL_superfamily_lactonases"/>
</dbReference>
<name>A0A2N5C3C3_9BURK</name>
<evidence type="ECO:0000256" key="3">
    <source>
        <dbReference type="ARBA" id="ARBA00022723"/>
    </source>
</evidence>
<evidence type="ECO:0000313" key="7">
    <source>
        <dbReference type="EMBL" id="PLP96722.1"/>
    </source>
</evidence>
<dbReference type="Proteomes" id="UP000234341">
    <property type="component" value="Unassembled WGS sequence"/>
</dbReference>
<dbReference type="EMBL" id="PJRP01000023">
    <property type="protein sequence ID" value="PLP96722.1"/>
    <property type="molecule type" value="Genomic_DNA"/>
</dbReference>
<sequence length="269" mass="30798">MVPACHEIYAVRYATVNRQRRENFMVADEHEGPMPMDYYVWVIRRESKVWLVDTGFDEVSATQRKRTLLRCPISSLEPLGIMPQHIRDVLITHLHYDHAGNLGKLPLARVHIQESEMQFATGCCMRHDALRHAYTVDHIVQMVRNVYEKRVEFYNGDSDLNDGIELIHVGGHTAGLQAVRVFTERGWVVLASDASHFYANAFERSPFPIVHHVGDMLDGYLKLMKLCESPDHFIPGHDPLVLERFPRYGDPADEIVSLHRPPLTPIAVA</sequence>
<evidence type="ECO:0000256" key="4">
    <source>
        <dbReference type="ARBA" id="ARBA00022801"/>
    </source>
</evidence>
<dbReference type="Gene3D" id="3.60.15.10">
    <property type="entry name" value="Ribonuclease Z/Hydroxyacylglutathione hydrolase-like"/>
    <property type="match status" value="1"/>
</dbReference>
<gene>
    <name evidence="7" type="ORF">CYJ10_30510</name>
</gene>
<dbReference type="RefSeq" id="WP_101685182.1">
    <property type="nucleotide sequence ID" value="NZ_PJRP01000023.1"/>
</dbReference>
<evidence type="ECO:0000256" key="2">
    <source>
        <dbReference type="ARBA" id="ARBA00007749"/>
    </source>
</evidence>
<proteinExistence type="inferred from homology"/>
<organism evidence="7 8">
    <name type="scientific">Cupriavidus pauculus</name>
    <dbReference type="NCBI Taxonomy" id="82633"/>
    <lineage>
        <taxon>Bacteria</taxon>
        <taxon>Pseudomonadati</taxon>
        <taxon>Pseudomonadota</taxon>
        <taxon>Betaproteobacteria</taxon>
        <taxon>Burkholderiales</taxon>
        <taxon>Burkholderiaceae</taxon>
        <taxon>Cupriavidus</taxon>
    </lineage>
</organism>
<dbReference type="SMART" id="SM00849">
    <property type="entry name" value="Lactamase_B"/>
    <property type="match status" value="1"/>
</dbReference>
<dbReference type="InterPro" id="IPR036866">
    <property type="entry name" value="RibonucZ/Hydroxyglut_hydro"/>
</dbReference>
<keyword evidence="4 7" id="KW-0378">Hydrolase</keyword>
<dbReference type="GO" id="GO:0046872">
    <property type="term" value="F:metal ion binding"/>
    <property type="evidence" value="ECO:0007669"/>
    <property type="project" value="UniProtKB-KW"/>
</dbReference>
<evidence type="ECO:0000259" key="6">
    <source>
        <dbReference type="SMART" id="SM00849"/>
    </source>
</evidence>
<dbReference type="InterPro" id="IPR001279">
    <property type="entry name" value="Metallo-B-lactamas"/>
</dbReference>
<keyword evidence="3" id="KW-0479">Metal-binding</keyword>
<dbReference type="Pfam" id="PF00753">
    <property type="entry name" value="Lactamase_B"/>
    <property type="match status" value="1"/>
</dbReference>
<evidence type="ECO:0000256" key="5">
    <source>
        <dbReference type="ARBA" id="ARBA00022833"/>
    </source>
</evidence>
<feature type="domain" description="Metallo-beta-lactamase" evidence="6">
    <location>
        <begin position="37"/>
        <end position="237"/>
    </location>
</feature>
<dbReference type="SUPFAM" id="SSF56281">
    <property type="entry name" value="Metallo-hydrolase/oxidoreductase"/>
    <property type="match status" value="1"/>
</dbReference>
<accession>A0A2N5C3C3</accession>
<dbReference type="PANTHER" id="PTHR42978:SF7">
    <property type="entry name" value="METALLO-HYDROLASE RV2300C-RELATED"/>
    <property type="match status" value="1"/>
</dbReference>
<comment type="cofactor">
    <cofactor evidence="1">
        <name>Zn(2+)</name>
        <dbReference type="ChEBI" id="CHEBI:29105"/>
    </cofactor>
</comment>
<dbReference type="CDD" id="cd07729">
    <property type="entry name" value="AHL_lactonase_MBL-fold"/>
    <property type="match status" value="1"/>
</dbReference>
<keyword evidence="5" id="KW-0862">Zinc</keyword>
<dbReference type="GO" id="GO:0016787">
    <property type="term" value="F:hydrolase activity"/>
    <property type="evidence" value="ECO:0007669"/>
    <property type="project" value="UniProtKB-KW"/>
</dbReference>
<dbReference type="AlphaFoldDB" id="A0A2N5C3C3"/>